<evidence type="ECO:0000259" key="7">
    <source>
        <dbReference type="SMART" id="SM00693"/>
    </source>
</evidence>
<feature type="domain" description="Peroxin/Ferlin" evidence="7">
    <location>
        <begin position="274"/>
        <end position="350"/>
    </location>
</feature>
<reference evidence="10 11" key="1">
    <citation type="journal article" date="2009" name="Genome Res.">
        <title>Comparative genomics of the fungal pathogens Candida dubliniensis and Candida albicans.</title>
        <authorList>
            <person name="Jackson A.P."/>
            <person name="Gamble J.A."/>
            <person name="Yeomans T."/>
            <person name="Moran G.P."/>
            <person name="Saunders D."/>
            <person name="Harris D."/>
            <person name="Aslett M."/>
            <person name="Barrell J.F."/>
            <person name="Butler G."/>
            <person name="Citiulo F."/>
            <person name="Coleman D.C."/>
            <person name="de Groot P.W.J."/>
            <person name="Goodwin T.J."/>
            <person name="Quail M.A."/>
            <person name="McQuillan J."/>
            <person name="Munro C.A."/>
            <person name="Pain A."/>
            <person name="Poulter R.T."/>
            <person name="Rajandream M.A."/>
            <person name="Renauld H."/>
            <person name="Spiering M.J."/>
            <person name="Tivey A."/>
            <person name="Gow N.A.R."/>
            <person name="Barrell B."/>
            <person name="Sullivan D.J."/>
            <person name="Berriman M."/>
        </authorList>
    </citation>
    <scope>NUCLEOTIDE SEQUENCE [LARGE SCALE GENOMIC DNA]</scope>
    <source>
        <strain evidence="11">CD36 / ATCC MYA-646 / CBS 7987 / NCPF 3949 / NRRL Y-17841</strain>
    </source>
</reference>
<evidence type="ECO:0000313" key="11">
    <source>
        <dbReference type="Proteomes" id="UP000002605"/>
    </source>
</evidence>
<dbReference type="PANTHER" id="PTHR31679">
    <property type="entry name" value="PEROXISOMAL MEMBRANE PROTEIN PEX30-RELATED"/>
    <property type="match status" value="1"/>
</dbReference>
<name>B9WA76_CANDC</name>
<evidence type="ECO:0000256" key="3">
    <source>
        <dbReference type="ARBA" id="ARBA00022989"/>
    </source>
</evidence>
<dbReference type="GO" id="GO:0012505">
    <property type="term" value="C:endomembrane system"/>
    <property type="evidence" value="ECO:0007669"/>
    <property type="project" value="UniProtKB-SubCell"/>
</dbReference>
<dbReference type="Pfam" id="PF06398">
    <property type="entry name" value="Pex24p"/>
    <property type="match status" value="1"/>
</dbReference>
<organism evidence="10 11">
    <name type="scientific">Candida dubliniensis (strain CD36 / ATCC MYA-646 / CBS 7987 / NCPF 3949 / NRRL Y-17841)</name>
    <name type="common">Yeast</name>
    <dbReference type="NCBI Taxonomy" id="573826"/>
    <lineage>
        <taxon>Eukaryota</taxon>
        <taxon>Fungi</taxon>
        <taxon>Dikarya</taxon>
        <taxon>Ascomycota</taxon>
        <taxon>Saccharomycotina</taxon>
        <taxon>Pichiomycetes</taxon>
        <taxon>Debaryomycetaceae</taxon>
        <taxon>Candida/Lodderomyces clade</taxon>
        <taxon>Candida</taxon>
    </lineage>
</organism>
<dbReference type="PANTHER" id="PTHR31679:SF2">
    <property type="entry name" value="PEROXISOMAL MEMBRANE PROTEIN PEX30-RELATED"/>
    <property type="match status" value="1"/>
</dbReference>
<dbReference type="RefSeq" id="XP_002417996.1">
    <property type="nucleotide sequence ID" value="XM_002417951.1"/>
</dbReference>
<evidence type="ECO:0000313" key="9">
    <source>
        <dbReference type="CGD" id="CAL0000166291"/>
    </source>
</evidence>
<feature type="region of interest" description="Disordered" evidence="5">
    <location>
        <begin position="425"/>
        <end position="465"/>
    </location>
</feature>
<dbReference type="VEuPathDB" id="FungiDB:CD36_15170"/>
<gene>
    <name evidence="9" type="ordered locus">Cd36_15170</name>
    <name evidence="10" type="ORF">CD36_15170</name>
</gene>
<dbReference type="EMBL" id="FM992689">
    <property type="protein sequence ID" value="CAX43295.1"/>
    <property type="molecule type" value="Genomic_DNA"/>
</dbReference>
<dbReference type="InterPro" id="IPR006614">
    <property type="entry name" value="Peroxin/Ferlin"/>
</dbReference>
<feature type="transmembrane region" description="Helical" evidence="6">
    <location>
        <begin position="116"/>
        <end position="132"/>
    </location>
</feature>
<dbReference type="InterPro" id="IPR052646">
    <property type="entry name" value="Peroxisomal_PEX28-32"/>
</dbReference>
<feature type="compositionally biased region" description="Low complexity" evidence="5">
    <location>
        <begin position="52"/>
        <end position="63"/>
    </location>
</feature>
<accession>B9WA76</accession>
<dbReference type="eggNOG" id="ENOG502QT80">
    <property type="taxonomic scope" value="Eukaryota"/>
</dbReference>
<keyword evidence="3 6" id="KW-1133">Transmembrane helix</keyword>
<evidence type="ECO:0000259" key="8">
    <source>
        <dbReference type="SMART" id="SM00694"/>
    </source>
</evidence>
<feature type="compositionally biased region" description="Basic and acidic residues" evidence="5">
    <location>
        <begin position="444"/>
        <end position="465"/>
    </location>
</feature>
<feature type="compositionally biased region" description="Polar residues" evidence="5">
    <location>
        <begin position="1"/>
        <end position="19"/>
    </location>
</feature>
<keyword evidence="4 6" id="KW-0472">Membrane</keyword>
<evidence type="ECO:0000256" key="4">
    <source>
        <dbReference type="ARBA" id="ARBA00023136"/>
    </source>
</evidence>
<evidence type="ECO:0000256" key="1">
    <source>
        <dbReference type="ARBA" id="ARBA00004127"/>
    </source>
</evidence>
<dbReference type="GO" id="GO:0007031">
    <property type="term" value="P:peroxisome organization"/>
    <property type="evidence" value="ECO:0007669"/>
    <property type="project" value="UniProtKB-ARBA"/>
</dbReference>
<sequence>MEASSGSTKNEKATPQSVVGESATVPGTSTETTTELRANFADATDPKISAKPQSSPLLSSTPPSVSKALVNSYPYLIIINKILSITTWTNDDYWVNVVIISLYALVVLYFENLVIWSGHLILVAILISYALLNNKIIKEANLHPTLDDVVQALTSTCVKADILLSPITSLSLTAYDIKRLIFTTLFLTPVYLVVTFLLIKPRTILLLSGVYLLTYHSSYSIVTRRILWKLKIVRLIFFYLTGLDLSETKNHSLFAAAFAKVSSSGTTSSKSNKPVRFTYVIYENQRKWLGIGWTSNLLSYERTPWTDEFLNESSSIDSFKLPNASDDAANGDSNMQGATWRWVDKTWRLDLTNDGAITLSSSKRSKTTANPTNDEGFIYYDNTWKKPSTEDTFSKYTRRRRWIRTAELIFDNKQDDVLDSPEKVTATGVSVQDSTTNKKVKSLRFAEDEQESNKEKSADTDKKND</sequence>
<feature type="domain" description="Peroxin/Ferlin" evidence="8">
    <location>
        <begin position="376"/>
        <end position="409"/>
    </location>
</feature>
<dbReference type="HOGENOM" id="CLU_016397_0_1_1"/>
<dbReference type="OrthoDB" id="5586090at2759"/>
<dbReference type="CGD" id="CAL0000166291">
    <property type="gene designation" value="Cd36_15170"/>
</dbReference>
<evidence type="ECO:0000256" key="6">
    <source>
        <dbReference type="SAM" id="Phobius"/>
    </source>
</evidence>
<dbReference type="InterPro" id="IPR010482">
    <property type="entry name" value="TECPR1-like_DysF"/>
</dbReference>
<dbReference type="GeneID" id="8045577"/>
<keyword evidence="11" id="KW-1185">Reference proteome</keyword>
<evidence type="ECO:0000313" key="10">
    <source>
        <dbReference type="EMBL" id="CAX43295.1"/>
    </source>
</evidence>
<feature type="region of interest" description="Disordered" evidence="5">
    <location>
        <begin position="1"/>
        <end position="63"/>
    </location>
</feature>
<comment type="subcellular location">
    <subcellularLocation>
        <location evidence="1">Endomembrane system</location>
        <topology evidence="1">Multi-pass membrane protein</topology>
    </subcellularLocation>
</comment>
<feature type="transmembrane region" description="Helical" evidence="6">
    <location>
        <begin position="93"/>
        <end position="110"/>
    </location>
</feature>
<dbReference type="Proteomes" id="UP000002605">
    <property type="component" value="Chromosome 2"/>
</dbReference>
<dbReference type="SMART" id="SM00694">
    <property type="entry name" value="DysFC"/>
    <property type="match status" value="1"/>
</dbReference>
<dbReference type="AlphaFoldDB" id="B9WA76"/>
<dbReference type="SMART" id="SM00693">
    <property type="entry name" value="DysFN"/>
    <property type="match status" value="1"/>
</dbReference>
<feature type="transmembrane region" description="Helical" evidence="6">
    <location>
        <begin position="180"/>
        <end position="198"/>
    </location>
</feature>
<dbReference type="GO" id="GO:0005778">
    <property type="term" value="C:peroxisomal membrane"/>
    <property type="evidence" value="ECO:0007669"/>
    <property type="project" value="TreeGrafter"/>
</dbReference>
<proteinExistence type="predicted"/>
<protein>
    <submittedName>
        <fullName evidence="10">Peroxisomal membrane protein, putative</fullName>
    </submittedName>
</protein>
<dbReference type="KEGG" id="cdu:CD36_15170"/>
<feature type="compositionally biased region" description="Polar residues" evidence="5">
    <location>
        <begin position="427"/>
        <end position="437"/>
    </location>
</feature>
<evidence type="ECO:0000256" key="2">
    <source>
        <dbReference type="ARBA" id="ARBA00022692"/>
    </source>
</evidence>
<keyword evidence="2 6" id="KW-0812">Transmembrane</keyword>
<evidence type="ECO:0000256" key="5">
    <source>
        <dbReference type="SAM" id="MobiDB-lite"/>
    </source>
</evidence>